<gene>
    <name evidence="1" type="ORF">P7K49_035620</name>
</gene>
<proteinExistence type="predicted"/>
<keyword evidence="2" id="KW-1185">Reference proteome</keyword>
<name>A0ABQ9TN39_SAGOE</name>
<evidence type="ECO:0000313" key="1">
    <source>
        <dbReference type="EMBL" id="KAK2086195.1"/>
    </source>
</evidence>
<organism evidence="1 2">
    <name type="scientific">Saguinus oedipus</name>
    <name type="common">Cotton-top tamarin</name>
    <name type="synonym">Oedipomidas oedipus</name>
    <dbReference type="NCBI Taxonomy" id="9490"/>
    <lineage>
        <taxon>Eukaryota</taxon>
        <taxon>Metazoa</taxon>
        <taxon>Chordata</taxon>
        <taxon>Craniata</taxon>
        <taxon>Vertebrata</taxon>
        <taxon>Euteleostomi</taxon>
        <taxon>Mammalia</taxon>
        <taxon>Eutheria</taxon>
        <taxon>Euarchontoglires</taxon>
        <taxon>Primates</taxon>
        <taxon>Haplorrhini</taxon>
        <taxon>Platyrrhini</taxon>
        <taxon>Cebidae</taxon>
        <taxon>Callitrichinae</taxon>
        <taxon>Saguinus</taxon>
    </lineage>
</organism>
<comment type="caution">
    <text evidence="1">The sequence shown here is derived from an EMBL/GenBank/DDBJ whole genome shotgun (WGS) entry which is preliminary data.</text>
</comment>
<dbReference type="EMBL" id="JASSZA010000020">
    <property type="protein sequence ID" value="KAK2086195.1"/>
    <property type="molecule type" value="Genomic_DNA"/>
</dbReference>
<sequence length="56" mass="6198">SYGDGSCTLFRRDREATGGLVLPAAARRKPRIWGSLKDVGHTFEGCAMFNHKCDKN</sequence>
<protein>
    <submittedName>
        <fullName evidence="1">Uncharacterized protein</fullName>
    </submittedName>
</protein>
<feature type="non-terminal residue" evidence="1">
    <location>
        <position position="1"/>
    </location>
</feature>
<dbReference type="Proteomes" id="UP001266305">
    <property type="component" value="Unassembled WGS sequence"/>
</dbReference>
<evidence type="ECO:0000313" key="2">
    <source>
        <dbReference type="Proteomes" id="UP001266305"/>
    </source>
</evidence>
<accession>A0ABQ9TN39</accession>
<reference evidence="1 2" key="1">
    <citation type="submission" date="2023-05" db="EMBL/GenBank/DDBJ databases">
        <title>B98-5 Cell Line De Novo Hybrid Assembly: An Optical Mapping Approach.</title>
        <authorList>
            <person name="Kananen K."/>
            <person name="Auerbach J.A."/>
            <person name="Kautto E."/>
            <person name="Blachly J.S."/>
        </authorList>
    </citation>
    <scope>NUCLEOTIDE SEQUENCE [LARGE SCALE GENOMIC DNA]</scope>
    <source>
        <strain evidence="1">B95-8</strain>
        <tissue evidence="1">Cell line</tissue>
    </source>
</reference>